<keyword evidence="5" id="KW-0067">ATP-binding</keyword>
<name>A0A067BRZ7_SAPPC</name>
<evidence type="ECO:0000256" key="4">
    <source>
        <dbReference type="ARBA" id="ARBA00022777"/>
    </source>
</evidence>
<evidence type="ECO:0000313" key="7">
    <source>
        <dbReference type="EMBL" id="KDO21033.1"/>
    </source>
</evidence>
<organism evidence="7 8">
    <name type="scientific">Saprolegnia parasitica (strain CBS 223.65)</name>
    <dbReference type="NCBI Taxonomy" id="695850"/>
    <lineage>
        <taxon>Eukaryota</taxon>
        <taxon>Sar</taxon>
        <taxon>Stramenopiles</taxon>
        <taxon>Oomycota</taxon>
        <taxon>Saprolegniomycetes</taxon>
        <taxon>Saprolegniales</taxon>
        <taxon>Saprolegniaceae</taxon>
        <taxon>Saprolegnia</taxon>
    </lineage>
</organism>
<keyword evidence="3" id="KW-0547">Nucleotide-binding</keyword>
<evidence type="ECO:0000313" key="8">
    <source>
        <dbReference type="Proteomes" id="UP000030745"/>
    </source>
</evidence>
<sequence length="481" mass="52649">MVTSTYLRGVFHLRRPDASRLPPKPVKSQALDLDQNPKREDVVLHLERDSLQEELAVFVNQRQLTSLRIPLPRHWTMDHRASLDAIAASVHGLTVAVDDDALVASLPNTNDAPEVFVNVPELAAKGRDSFVAHLRHDRMDSAGGHRVHMLWDVAQLQSTNAHAFESVVGGEGGVYALSSSTSGAKVVMFKPIEEEVFVREGLCAGEGAVREEAAYVLDAAMGGFSGVPPTAVARLHMANCKLKKPSGTNNSGWFKLGAVQRFMAPSAGSMEDFGMPHALEKAVQMASVDQVHRVGLLDVRLFNTDRHGGNLLLLGKTAPYKLVPIDHGCILPSWDRLSEARLDWATYPQAQAPFSPAMRQHVAALNASADAHRLRRLGIREECIATLYICTLVLKTATLAGKSLAWIGAYLSRDGCFEAPSRLEEAIARACTACDIPYLWTKNDHGEARFDVTDGILRRRPPNIFYTCLQKAVTLDVTATK</sequence>
<dbReference type="RefSeq" id="XP_012208285.1">
    <property type="nucleotide sequence ID" value="XM_012352895.1"/>
</dbReference>
<dbReference type="Pfam" id="PF00454">
    <property type="entry name" value="PI3_PI4_kinase"/>
    <property type="match status" value="1"/>
</dbReference>
<comment type="similarity">
    <text evidence="1">Belongs to the PI3/PI4-kinase family. Type II PI4K subfamily.</text>
</comment>
<proteinExistence type="inferred from homology"/>
<dbReference type="Proteomes" id="UP000030745">
    <property type="component" value="Unassembled WGS sequence"/>
</dbReference>
<keyword evidence="4" id="KW-0418">Kinase</keyword>
<evidence type="ECO:0000256" key="3">
    <source>
        <dbReference type="ARBA" id="ARBA00022741"/>
    </source>
</evidence>
<keyword evidence="8" id="KW-1185">Reference proteome</keyword>
<evidence type="ECO:0000256" key="1">
    <source>
        <dbReference type="ARBA" id="ARBA00008941"/>
    </source>
</evidence>
<protein>
    <recommendedName>
        <fullName evidence="6">PI3K/PI4K catalytic domain-containing protein</fullName>
    </recommendedName>
</protein>
<dbReference type="VEuPathDB" id="FungiDB:SPRG_13961"/>
<keyword evidence="2" id="KW-0808">Transferase</keyword>
<dbReference type="GeneID" id="24135797"/>
<dbReference type="OrthoDB" id="5839at2759"/>
<gene>
    <name evidence="7" type="ORF">SPRG_13961</name>
</gene>
<dbReference type="OMA" id="HMANCKL"/>
<accession>A0A067BRZ7</accession>
<reference evidence="7 8" key="1">
    <citation type="journal article" date="2013" name="PLoS Genet.">
        <title>Distinctive expansion of potential virulence genes in the genome of the oomycete fish pathogen Saprolegnia parasitica.</title>
        <authorList>
            <person name="Jiang R.H."/>
            <person name="de Bruijn I."/>
            <person name="Haas B.J."/>
            <person name="Belmonte R."/>
            <person name="Lobach L."/>
            <person name="Christie J."/>
            <person name="van den Ackerveken G."/>
            <person name="Bottin A."/>
            <person name="Bulone V."/>
            <person name="Diaz-Moreno S.M."/>
            <person name="Dumas B."/>
            <person name="Fan L."/>
            <person name="Gaulin E."/>
            <person name="Govers F."/>
            <person name="Grenville-Briggs L.J."/>
            <person name="Horner N.R."/>
            <person name="Levin J.Z."/>
            <person name="Mammella M."/>
            <person name="Meijer H.J."/>
            <person name="Morris P."/>
            <person name="Nusbaum C."/>
            <person name="Oome S."/>
            <person name="Phillips A.J."/>
            <person name="van Rooyen D."/>
            <person name="Rzeszutek E."/>
            <person name="Saraiva M."/>
            <person name="Secombes C.J."/>
            <person name="Seidl M.F."/>
            <person name="Snel B."/>
            <person name="Stassen J.H."/>
            <person name="Sykes S."/>
            <person name="Tripathy S."/>
            <person name="van den Berg H."/>
            <person name="Vega-Arreguin J.C."/>
            <person name="Wawra S."/>
            <person name="Young S.K."/>
            <person name="Zeng Q."/>
            <person name="Dieguez-Uribeondo J."/>
            <person name="Russ C."/>
            <person name="Tyler B.M."/>
            <person name="van West P."/>
        </authorList>
    </citation>
    <scope>NUCLEOTIDE SEQUENCE [LARGE SCALE GENOMIC DNA]</scope>
    <source>
        <strain evidence="7 8">CBS 223.65</strain>
    </source>
</reference>
<dbReference type="InterPro" id="IPR000403">
    <property type="entry name" value="PI3/4_kinase_cat_dom"/>
</dbReference>
<dbReference type="PANTHER" id="PTHR45800:SF11">
    <property type="entry name" value="PHOSPHATIDYLINOSITOL 3-KINASE-RELATED PROTEIN KINASE"/>
    <property type="match status" value="1"/>
</dbReference>
<feature type="domain" description="PI3K/PI4K catalytic" evidence="6">
    <location>
        <begin position="200"/>
        <end position="399"/>
    </location>
</feature>
<evidence type="ECO:0000259" key="6">
    <source>
        <dbReference type="Pfam" id="PF00454"/>
    </source>
</evidence>
<dbReference type="KEGG" id="spar:SPRG_13961"/>
<dbReference type="GO" id="GO:0016301">
    <property type="term" value="F:kinase activity"/>
    <property type="evidence" value="ECO:0007669"/>
    <property type="project" value="UniProtKB-KW"/>
</dbReference>
<evidence type="ECO:0000256" key="5">
    <source>
        <dbReference type="ARBA" id="ARBA00022840"/>
    </source>
</evidence>
<dbReference type="InterPro" id="IPR044571">
    <property type="entry name" value="P4KG1-8"/>
</dbReference>
<dbReference type="AlphaFoldDB" id="A0A067BRZ7"/>
<dbReference type="PANTHER" id="PTHR45800">
    <property type="entry name" value="PHOSPHATIDYLINOSITOL 4-KINASE GAMMA"/>
    <property type="match status" value="1"/>
</dbReference>
<dbReference type="GO" id="GO:0005524">
    <property type="term" value="F:ATP binding"/>
    <property type="evidence" value="ECO:0007669"/>
    <property type="project" value="UniProtKB-KW"/>
</dbReference>
<dbReference type="EMBL" id="KK583297">
    <property type="protein sequence ID" value="KDO21033.1"/>
    <property type="molecule type" value="Genomic_DNA"/>
</dbReference>
<evidence type="ECO:0000256" key="2">
    <source>
        <dbReference type="ARBA" id="ARBA00022679"/>
    </source>
</evidence>